<dbReference type="PANTHER" id="PTHR42919">
    <property type="entry name" value="N-ALPHA-ACETYLTRANSFERASE"/>
    <property type="match status" value="1"/>
</dbReference>
<keyword evidence="3" id="KW-0175">Coiled coil</keyword>
<dbReference type="InterPro" id="IPR000182">
    <property type="entry name" value="GNAT_dom"/>
</dbReference>
<gene>
    <name evidence="5" type="ORF">CSX01_00165</name>
</gene>
<evidence type="ECO:0000256" key="1">
    <source>
        <dbReference type="ARBA" id="ARBA00022679"/>
    </source>
</evidence>
<dbReference type="Gene3D" id="3.40.630.30">
    <property type="match status" value="1"/>
</dbReference>
<evidence type="ECO:0000313" key="6">
    <source>
        <dbReference type="Proteomes" id="UP000225889"/>
    </source>
</evidence>
<proteinExistence type="predicted"/>
<evidence type="ECO:0000259" key="4">
    <source>
        <dbReference type="PROSITE" id="PS51186"/>
    </source>
</evidence>
<dbReference type="GO" id="GO:0016747">
    <property type="term" value="F:acyltransferase activity, transferring groups other than amino-acyl groups"/>
    <property type="evidence" value="ECO:0007669"/>
    <property type="project" value="InterPro"/>
</dbReference>
<dbReference type="InterPro" id="IPR051556">
    <property type="entry name" value="N-term/lysine_N-AcTrnsfr"/>
</dbReference>
<dbReference type="PROSITE" id="PS51186">
    <property type="entry name" value="GNAT"/>
    <property type="match status" value="1"/>
</dbReference>
<dbReference type="CDD" id="cd04301">
    <property type="entry name" value="NAT_SF"/>
    <property type="match status" value="1"/>
</dbReference>
<dbReference type="EMBL" id="PDYF01000001">
    <property type="protein sequence ID" value="PHU36649.1"/>
    <property type="molecule type" value="Genomic_DNA"/>
</dbReference>
<dbReference type="SUPFAM" id="SSF55729">
    <property type="entry name" value="Acyl-CoA N-acyltransferases (Nat)"/>
    <property type="match status" value="1"/>
</dbReference>
<evidence type="ECO:0000313" key="5">
    <source>
        <dbReference type="EMBL" id="PHU36649.1"/>
    </source>
</evidence>
<dbReference type="AlphaFoldDB" id="A0A2G3E092"/>
<dbReference type="InterPro" id="IPR016181">
    <property type="entry name" value="Acyl_CoA_acyltransferase"/>
</dbReference>
<dbReference type="RefSeq" id="WP_099390991.1">
    <property type="nucleotide sequence ID" value="NZ_PDYF01000001.1"/>
</dbReference>
<feature type="domain" description="N-acetyltransferase" evidence="4">
    <location>
        <begin position="16"/>
        <end position="185"/>
    </location>
</feature>
<evidence type="ECO:0000256" key="2">
    <source>
        <dbReference type="ARBA" id="ARBA00023315"/>
    </source>
</evidence>
<reference evidence="5 6" key="1">
    <citation type="submission" date="2017-10" db="EMBL/GenBank/DDBJ databases">
        <title>Resolving the taxonomy of Roseburia spp., Eubacterium rectale and Agathobacter spp. through phylogenomic analysis.</title>
        <authorList>
            <person name="Sheridan P.O."/>
            <person name="Walker A.W."/>
            <person name="Duncan S.H."/>
            <person name="Scott K.P."/>
            <person name="Toole P.W.O."/>
            <person name="Luis P."/>
            <person name="Flint H.J."/>
        </authorList>
    </citation>
    <scope>NUCLEOTIDE SEQUENCE [LARGE SCALE GENOMIC DNA]</scope>
    <source>
        <strain evidence="5 6">JK626</strain>
    </source>
</reference>
<dbReference type="Proteomes" id="UP000225889">
    <property type="component" value="Unassembled WGS sequence"/>
</dbReference>
<evidence type="ECO:0000256" key="3">
    <source>
        <dbReference type="SAM" id="Coils"/>
    </source>
</evidence>
<reference evidence="5 6" key="2">
    <citation type="submission" date="2017-10" db="EMBL/GenBank/DDBJ databases">
        <authorList>
            <person name="Banno H."/>
            <person name="Chua N.-H."/>
        </authorList>
    </citation>
    <scope>NUCLEOTIDE SEQUENCE [LARGE SCALE GENOMIC DNA]</scope>
    <source>
        <strain evidence="5 6">JK626</strain>
    </source>
</reference>
<protein>
    <recommendedName>
        <fullName evidence="4">N-acetyltransferase domain-containing protein</fullName>
    </recommendedName>
</protein>
<accession>A0A2G3E092</accession>
<keyword evidence="1" id="KW-0808">Transferase</keyword>
<feature type="coiled-coil region" evidence="3">
    <location>
        <begin position="43"/>
        <end position="70"/>
    </location>
</feature>
<comment type="caution">
    <text evidence="5">The sequence shown here is derived from an EMBL/GenBank/DDBJ whole genome shotgun (WGS) entry which is preliminary data.</text>
</comment>
<organism evidence="5 6">
    <name type="scientific">Pseudobutyrivibrio ruminis</name>
    <dbReference type="NCBI Taxonomy" id="46206"/>
    <lineage>
        <taxon>Bacteria</taxon>
        <taxon>Bacillati</taxon>
        <taxon>Bacillota</taxon>
        <taxon>Clostridia</taxon>
        <taxon>Lachnospirales</taxon>
        <taxon>Lachnospiraceae</taxon>
        <taxon>Pseudobutyrivibrio</taxon>
    </lineage>
</organism>
<dbReference type="PANTHER" id="PTHR42919:SF8">
    <property type="entry name" value="N-ALPHA-ACETYLTRANSFERASE 50"/>
    <property type="match status" value="1"/>
</dbReference>
<dbReference type="Pfam" id="PF00583">
    <property type="entry name" value="Acetyltransf_1"/>
    <property type="match status" value="1"/>
</dbReference>
<name>A0A2G3E092_9FIRM</name>
<keyword evidence="2" id="KW-0012">Acyltransferase</keyword>
<sequence>MKEQARDIIGKDGQKYTMKSINAANAEQFLDFMYQVSDDTHFMSRYGDEVGQSEKDIKEEEKRLQSLYDDSRQTMTSIFDNEKIVGNIAVRSIGKGRKTKHRCEIGLGVRKEYHGAGLGTILMEHAIDFAKNAGYTCMELEVLEDNTKALGLYKKMGFVESGKLPCGFKLDDGTSIGEISMYKLL</sequence>